<evidence type="ECO:0000256" key="6">
    <source>
        <dbReference type="ARBA" id="ARBA00023242"/>
    </source>
</evidence>
<dbReference type="SUPFAM" id="SSF52540">
    <property type="entry name" value="P-loop containing nucleoside triphosphate hydrolases"/>
    <property type="match status" value="1"/>
</dbReference>
<comment type="subcellular location">
    <subcellularLocation>
        <location evidence="1">Nucleus</location>
    </subcellularLocation>
</comment>
<evidence type="ECO:0000256" key="1">
    <source>
        <dbReference type="ARBA" id="ARBA00004123"/>
    </source>
</evidence>
<dbReference type="GO" id="GO:0140664">
    <property type="term" value="F:ATP-dependent DNA damage sensor activity"/>
    <property type="evidence" value="ECO:0007669"/>
    <property type="project" value="InterPro"/>
</dbReference>
<dbReference type="GO" id="GO:0033063">
    <property type="term" value="C:Rad51B-Rad51C-Rad51D-XRCC2 complex"/>
    <property type="evidence" value="ECO:0007669"/>
    <property type="project" value="TreeGrafter"/>
</dbReference>
<evidence type="ECO:0000256" key="3">
    <source>
        <dbReference type="ARBA" id="ARBA00022763"/>
    </source>
</evidence>
<dbReference type="Gene3D" id="3.40.50.300">
    <property type="entry name" value="P-loop containing nucleotide triphosphate hydrolases"/>
    <property type="match status" value="1"/>
</dbReference>
<dbReference type="InterPro" id="IPR020588">
    <property type="entry name" value="RecA_ATP-bd"/>
</dbReference>
<dbReference type="PROSITE" id="PS50162">
    <property type="entry name" value="RECA_2"/>
    <property type="match status" value="1"/>
</dbReference>
<dbReference type="GO" id="GO:0005524">
    <property type="term" value="F:ATP binding"/>
    <property type="evidence" value="ECO:0007669"/>
    <property type="project" value="UniProtKB-KW"/>
</dbReference>
<evidence type="ECO:0000256" key="2">
    <source>
        <dbReference type="ARBA" id="ARBA00022741"/>
    </source>
</evidence>
<feature type="domain" description="RecA family profile 1" evidence="8">
    <location>
        <begin position="48"/>
        <end position="142"/>
    </location>
</feature>
<sequence>ETGISKAEALEALQVVQQECHGDAGRAAGGSGATRKRAALELLEEEQAQGFLITFCSALGNILGGGVHLTKITGICGAPGVGKTQLCMQSAADVQIPECFGGVAGEAAFTDTEGSFTADRGVDIASACVQHCRRIAELTEKK</sequence>
<evidence type="ECO:0000256" key="7">
    <source>
        <dbReference type="ARBA" id="ARBA00040674"/>
    </source>
</evidence>
<gene>
    <name evidence="9" type="primary">Rad51c_2</name>
    <name evidence="9" type="ORF">CORCON_R05830</name>
</gene>
<evidence type="ECO:0000313" key="9">
    <source>
        <dbReference type="EMBL" id="NXK01349.1"/>
    </source>
</evidence>
<reference evidence="9 10" key="1">
    <citation type="submission" date="2019-09" db="EMBL/GenBank/DDBJ databases">
        <title>Bird 10,000 Genomes (B10K) Project - Family phase.</title>
        <authorList>
            <person name="Zhang G."/>
        </authorList>
    </citation>
    <scope>NUCLEOTIDE SEQUENCE [LARGE SCALE GENOMIC DNA]</scope>
    <source>
        <strain evidence="9">B10K-DU-011-20</strain>
        <tissue evidence="9">Muscle</tissue>
    </source>
</reference>
<dbReference type="GO" id="GO:0000707">
    <property type="term" value="P:meiotic DNA recombinase assembly"/>
    <property type="evidence" value="ECO:0007669"/>
    <property type="project" value="TreeGrafter"/>
</dbReference>
<evidence type="ECO:0000313" key="10">
    <source>
        <dbReference type="Proteomes" id="UP000526942"/>
    </source>
</evidence>
<dbReference type="PANTHER" id="PTHR46239">
    <property type="entry name" value="DNA REPAIR PROTEIN RAD51 HOMOLOG 3 RAD51C"/>
    <property type="match status" value="1"/>
</dbReference>
<dbReference type="GO" id="GO:0000400">
    <property type="term" value="F:four-way junction DNA binding"/>
    <property type="evidence" value="ECO:0007669"/>
    <property type="project" value="TreeGrafter"/>
</dbReference>
<feature type="non-terminal residue" evidence="9">
    <location>
        <position position="1"/>
    </location>
</feature>
<keyword evidence="2" id="KW-0547">Nucleotide-binding</keyword>
<keyword evidence="3" id="KW-0227">DNA damage</keyword>
<proteinExistence type="predicted"/>
<keyword evidence="6" id="KW-0539">Nucleus</keyword>
<comment type="caution">
    <text evidence="9">The sequence shown here is derived from an EMBL/GenBank/DDBJ whole genome shotgun (WGS) entry which is preliminary data.</text>
</comment>
<dbReference type="Pfam" id="PF08423">
    <property type="entry name" value="Rad51"/>
    <property type="match status" value="1"/>
</dbReference>
<dbReference type="EMBL" id="VXAM01003268">
    <property type="protein sequence ID" value="NXK01349.1"/>
    <property type="molecule type" value="Genomic_DNA"/>
</dbReference>
<feature type="non-terminal residue" evidence="9">
    <location>
        <position position="142"/>
    </location>
</feature>
<dbReference type="GO" id="GO:0033065">
    <property type="term" value="C:Rad51C-XRCC3 complex"/>
    <property type="evidence" value="ECO:0007669"/>
    <property type="project" value="TreeGrafter"/>
</dbReference>
<name>A0A7L0G1D2_CORCN</name>
<evidence type="ECO:0000259" key="8">
    <source>
        <dbReference type="PROSITE" id="PS50162"/>
    </source>
</evidence>
<dbReference type="InterPro" id="IPR013632">
    <property type="entry name" value="Rad51_C"/>
</dbReference>
<accession>A0A7L0G1D2</accession>
<dbReference type="GO" id="GO:0008821">
    <property type="term" value="F:crossover junction DNA endonuclease activity"/>
    <property type="evidence" value="ECO:0007669"/>
    <property type="project" value="TreeGrafter"/>
</dbReference>
<dbReference type="GO" id="GO:0005657">
    <property type="term" value="C:replication fork"/>
    <property type="evidence" value="ECO:0007669"/>
    <property type="project" value="TreeGrafter"/>
</dbReference>
<evidence type="ECO:0000256" key="5">
    <source>
        <dbReference type="ARBA" id="ARBA00023204"/>
    </source>
</evidence>
<dbReference type="AlphaFoldDB" id="A0A7L0G1D2"/>
<keyword evidence="4" id="KW-0067">ATP-binding</keyword>
<protein>
    <recommendedName>
        <fullName evidence="7">DNA repair protein RAD51 homolog 3</fullName>
    </recommendedName>
</protein>
<dbReference type="InterPro" id="IPR027417">
    <property type="entry name" value="P-loop_NTPase"/>
</dbReference>
<organism evidence="9 10">
    <name type="scientific">Corythaixoides concolor</name>
    <name type="common">Grey go-away-bird</name>
    <dbReference type="NCBI Taxonomy" id="103956"/>
    <lineage>
        <taxon>Eukaryota</taxon>
        <taxon>Metazoa</taxon>
        <taxon>Chordata</taxon>
        <taxon>Craniata</taxon>
        <taxon>Vertebrata</taxon>
        <taxon>Euteleostomi</taxon>
        <taxon>Archelosauria</taxon>
        <taxon>Archosauria</taxon>
        <taxon>Dinosauria</taxon>
        <taxon>Saurischia</taxon>
        <taxon>Theropoda</taxon>
        <taxon>Coelurosauria</taxon>
        <taxon>Aves</taxon>
        <taxon>Neognathae</taxon>
        <taxon>Neoaves</taxon>
        <taxon>Otidimorphae</taxon>
        <taxon>Musophagiformes</taxon>
        <taxon>Musophagidae</taxon>
        <taxon>Corythaixoides</taxon>
    </lineage>
</organism>
<dbReference type="Proteomes" id="UP000526942">
    <property type="component" value="Unassembled WGS sequence"/>
</dbReference>
<dbReference type="InterPro" id="IPR052093">
    <property type="entry name" value="HR_Repair_Mediator"/>
</dbReference>
<evidence type="ECO:0000256" key="4">
    <source>
        <dbReference type="ARBA" id="ARBA00022840"/>
    </source>
</evidence>
<dbReference type="OrthoDB" id="5957327at2759"/>
<keyword evidence="10" id="KW-1185">Reference proteome</keyword>
<keyword evidence="5" id="KW-0234">DNA repair</keyword>
<dbReference type="PANTHER" id="PTHR46239:SF1">
    <property type="entry name" value="DNA REPAIR PROTEIN RAD51 HOMOLOG 3"/>
    <property type="match status" value="1"/>
</dbReference>
<dbReference type="GO" id="GO:0007131">
    <property type="term" value="P:reciprocal meiotic recombination"/>
    <property type="evidence" value="ECO:0007669"/>
    <property type="project" value="TreeGrafter"/>
</dbReference>